<evidence type="ECO:0000313" key="2">
    <source>
        <dbReference type="Proteomes" id="UP000000768"/>
    </source>
</evidence>
<dbReference type="EMBL" id="CM000761">
    <property type="protein sequence ID" value="KXG36519.1"/>
    <property type="molecule type" value="Genomic_DNA"/>
</dbReference>
<name>A0A1B6QF18_SORBI</name>
<accession>A0A1B6QF18</accession>
<dbReference type="Gramene" id="KXG36519">
    <property type="protein sequence ID" value="KXG36519"/>
    <property type="gene ID" value="SORBI_3002G345900"/>
</dbReference>
<dbReference type="InParanoid" id="A0A1B6QF18"/>
<reference evidence="1 2" key="1">
    <citation type="journal article" date="2009" name="Nature">
        <title>The Sorghum bicolor genome and the diversification of grasses.</title>
        <authorList>
            <person name="Paterson A.H."/>
            <person name="Bowers J.E."/>
            <person name="Bruggmann R."/>
            <person name="Dubchak I."/>
            <person name="Grimwood J."/>
            <person name="Gundlach H."/>
            <person name="Haberer G."/>
            <person name="Hellsten U."/>
            <person name="Mitros T."/>
            <person name="Poliakov A."/>
            <person name="Schmutz J."/>
            <person name="Spannagl M."/>
            <person name="Tang H."/>
            <person name="Wang X."/>
            <person name="Wicker T."/>
            <person name="Bharti A.K."/>
            <person name="Chapman J."/>
            <person name="Feltus F.A."/>
            <person name="Gowik U."/>
            <person name="Grigoriev I.V."/>
            <person name="Lyons E."/>
            <person name="Maher C.A."/>
            <person name="Martis M."/>
            <person name="Narechania A."/>
            <person name="Otillar R.P."/>
            <person name="Penning B.W."/>
            <person name="Salamov A.A."/>
            <person name="Wang Y."/>
            <person name="Zhang L."/>
            <person name="Carpita N.C."/>
            <person name="Freeling M."/>
            <person name="Gingle A.R."/>
            <person name="Hash C.T."/>
            <person name="Keller B."/>
            <person name="Klein P."/>
            <person name="Kresovich S."/>
            <person name="McCann M.C."/>
            <person name="Ming R."/>
            <person name="Peterson D.G."/>
            <person name="Mehboob-ur-Rahman"/>
            <person name="Ware D."/>
            <person name="Westhoff P."/>
            <person name="Mayer K.F."/>
            <person name="Messing J."/>
            <person name="Rokhsar D.S."/>
        </authorList>
    </citation>
    <scope>NUCLEOTIDE SEQUENCE [LARGE SCALE GENOMIC DNA]</scope>
    <source>
        <strain evidence="2">cv. BTx623</strain>
    </source>
</reference>
<proteinExistence type="predicted"/>
<dbReference type="AlphaFoldDB" id="A0A1B6QF18"/>
<keyword evidence="2" id="KW-1185">Reference proteome</keyword>
<evidence type="ECO:0000313" key="1">
    <source>
        <dbReference type="EMBL" id="KXG36519.1"/>
    </source>
</evidence>
<dbReference type="Proteomes" id="UP000000768">
    <property type="component" value="Chromosome 2"/>
</dbReference>
<organism evidence="1 2">
    <name type="scientific">Sorghum bicolor</name>
    <name type="common">Sorghum</name>
    <name type="synonym">Sorghum vulgare</name>
    <dbReference type="NCBI Taxonomy" id="4558"/>
    <lineage>
        <taxon>Eukaryota</taxon>
        <taxon>Viridiplantae</taxon>
        <taxon>Streptophyta</taxon>
        <taxon>Embryophyta</taxon>
        <taxon>Tracheophyta</taxon>
        <taxon>Spermatophyta</taxon>
        <taxon>Magnoliopsida</taxon>
        <taxon>Liliopsida</taxon>
        <taxon>Poales</taxon>
        <taxon>Poaceae</taxon>
        <taxon>PACMAD clade</taxon>
        <taxon>Panicoideae</taxon>
        <taxon>Andropogonodae</taxon>
        <taxon>Andropogoneae</taxon>
        <taxon>Sorghinae</taxon>
        <taxon>Sorghum</taxon>
    </lineage>
</organism>
<sequence length="81" mass="8659">MNEAVEQALPGASCSRLATKARWGKGGGRAAVVWSLEESHHEKGLTELRRGSRCESKTIGAVPSNYARMGGVSDYTGFDCD</sequence>
<reference evidence="2" key="2">
    <citation type="journal article" date="2018" name="Plant J.">
        <title>The Sorghum bicolor reference genome: improved assembly, gene annotations, a transcriptome atlas, and signatures of genome organization.</title>
        <authorList>
            <person name="McCormick R.F."/>
            <person name="Truong S.K."/>
            <person name="Sreedasyam A."/>
            <person name="Jenkins J."/>
            <person name="Shu S."/>
            <person name="Sims D."/>
            <person name="Kennedy M."/>
            <person name="Amirebrahimi M."/>
            <person name="Weers B.D."/>
            <person name="McKinley B."/>
            <person name="Mattison A."/>
            <person name="Morishige D.T."/>
            <person name="Grimwood J."/>
            <person name="Schmutz J."/>
            <person name="Mullet J.E."/>
        </authorList>
    </citation>
    <scope>NUCLEOTIDE SEQUENCE [LARGE SCALE GENOMIC DNA]</scope>
    <source>
        <strain evidence="2">cv. BTx623</strain>
    </source>
</reference>
<protein>
    <submittedName>
        <fullName evidence="1">Uncharacterized protein</fullName>
    </submittedName>
</protein>
<gene>
    <name evidence="1" type="ORF">SORBI_3002G345900</name>
</gene>